<evidence type="ECO:0000256" key="4">
    <source>
        <dbReference type="ARBA" id="ARBA00022553"/>
    </source>
</evidence>
<dbReference type="InterPro" id="IPR004358">
    <property type="entry name" value="Sig_transdc_His_kin-like_C"/>
</dbReference>
<name>A0A4R3K525_9FIRM</name>
<comment type="caution">
    <text evidence="9">The sequence shown here is derived from an EMBL/GenBank/DDBJ whole genome shotgun (WGS) entry which is preliminary data.</text>
</comment>
<proteinExistence type="predicted"/>
<keyword evidence="7" id="KW-0902">Two-component regulatory system</keyword>
<dbReference type="GO" id="GO:0000155">
    <property type="term" value="F:phosphorelay sensor kinase activity"/>
    <property type="evidence" value="ECO:0007669"/>
    <property type="project" value="InterPro"/>
</dbReference>
<keyword evidence="6" id="KW-0418">Kinase</keyword>
<dbReference type="Pfam" id="PF02518">
    <property type="entry name" value="HATPase_c"/>
    <property type="match status" value="1"/>
</dbReference>
<dbReference type="CDD" id="cd00075">
    <property type="entry name" value="HATPase"/>
    <property type="match status" value="1"/>
</dbReference>
<dbReference type="PROSITE" id="PS50109">
    <property type="entry name" value="HIS_KIN"/>
    <property type="match status" value="1"/>
</dbReference>
<dbReference type="Gene3D" id="3.30.565.10">
    <property type="entry name" value="Histidine kinase-like ATPase, C-terminal domain"/>
    <property type="match status" value="1"/>
</dbReference>
<dbReference type="SMART" id="SM00387">
    <property type="entry name" value="HATPase_c"/>
    <property type="match status" value="1"/>
</dbReference>
<accession>A0A4R3K525</accession>
<evidence type="ECO:0000256" key="1">
    <source>
        <dbReference type="ARBA" id="ARBA00000085"/>
    </source>
</evidence>
<dbReference type="EC" id="2.7.13.3" evidence="3"/>
<dbReference type="RefSeq" id="WP_243117404.1">
    <property type="nucleotide sequence ID" value="NZ_DAIPCY010000002.1"/>
</dbReference>
<dbReference type="PANTHER" id="PTHR45453:SF1">
    <property type="entry name" value="PHOSPHATE REGULON SENSOR PROTEIN PHOR"/>
    <property type="match status" value="1"/>
</dbReference>
<keyword evidence="4" id="KW-0597">Phosphoprotein</keyword>
<organism evidence="9 10">
    <name type="scientific">Muricomes intestini</name>
    <dbReference type="NCBI Taxonomy" id="1796634"/>
    <lineage>
        <taxon>Bacteria</taxon>
        <taxon>Bacillati</taxon>
        <taxon>Bacillota</taxon>
        <taxon>Clostridia</taxon>
        <taxon>Lachnospirales</taxon>
        <taxon>Lachnospiraceae</taxon>
        <taxon>Muricomes</taxon>
    </lineage>
</organism>
<evidence type="ECO:0000313" key="9">
    <source>
        <dbReference type="EMBL" id="TCS77873.1"/>
    </source>
</evidence>
<keyword evidence="10" id="KW-1185">Reference proteome</keyword>
<comment type="catalytic activity">
    <reaction evidence="1">
        <text>ATP + protein L-histidine = ADP + protein N-phospho-L-histidine.</text>
        <dbReference type="EC" id="2.7.13.3"/>
    </reaction>
</comment>
<gene>
    <name evidence="9" type="ORF">EDD59_11426</name>
</gene>
<evidence type="ECO:0000256" key="6">
    <source>
        <dbReference type="ARBA" id="ARBA00022777"/>
    </source>
</evidence>
<dbReference type="GO" id="GO:0004721">
    <property type="term" value="F:phosphoprotein phosphatase activity"/>
    <property type="evidence" value="ECO:0007669"/>
    <property type="project" value="TreeGrafter"/>
</dbReference>
<dbReference type="InterPro" id="IPR003661">
    <property type="entry name" value="HisK_dim/P_dom"/>
</dbReference>
<comment type="subcellular location">
    <subcellularLocation>
        <location evidence="2">Membrane</location>
    </subcellularLocation>
</comment>
<sequence length="330" mass="36913">MNHKGTRRIAAAGMGLTVLCTIFCLLLNPVCGAAAFFLGTAVTAVYLYETCKRYQKLQELNTYLSLVCSGEYDLALTDNSEGELSILKNNLYKVTVLLRSQNEMLKKDKTYLADSLADISHQLKTPLTSMIVMTELLEEEEDSEKRKEFLSIIDTQLSKMKWLISNLLKISKLDTGTVMFKKEQIPLKNIIRDCVQPFLVSMDLGNISWGLSGEDAVITGDRKWTEEAFSNILKNCIEHMEQGGRLQIEIKTASIYSSVVIRDNGSGISQKDLPHIFERFYHGENASAESAGIGLALAKTILEKEHGKISAKSREGKGTEFEICFYKVII</sequence>
<evidence type="ECO:0000259" key="8">
    <source>
        <dbReference type="PROSITE" id="PS50109"/>
    </source>
</evidence>
<dbReference type="SUPFAM" id="SSF47384">
    <property type="entry name" value="Homodimeric domain of signal transducing histidine kinase"/>
    <property type="match status" value="1"/>
</dbReference>
<keyword evidence="5" id="KW-0808">Transferase</keyword>
<dbReference type="GO" id="GO:0016036">
    <property type="term" value="P:cellular response to phosphate starvation"/>
    <property type="evidence" value="ECO:0007669"/>
    <property type="project" value="TreeGrafter"/>
</dbReference>
<evidence type="ECO:0000256" key="2">
    <source>
        <dbReference type="ARBA" id="ARBA00004370"/>
    </source>
</evidence>
<protein>
    <recommendedName>
        <fullName evidence="3">histidine kinase</fullName>
        <ecNumber evidence="3">2.7.13.3</ecNumber>
    </recommendedName>
</protein>
<evidence type="ECO:0000313" key="10">
    <source>
        <dbReference type="Proteomes" id="UP000295726"/>
    </source>
</evidence>
<dbReference type="Proteomes" id="UP000295726">
    <property type="component" value="Unassembled WGS sequence"/>
</dbReference>
<dbReference type="InterPro" id="IPR050351">
    <property type="entry name" value="BphY/WalK/GraS-like"/>
</dbReference>
<dbReference type="InterPro" id="IPR005467">
    <property type="entry name" value="His_kinase_dom"/>
</dbReference>
<dbReference type="InterPro" id="IPR036890">
    <property type="entry name" value="HATPase_C_sf"/>
</dbReference>
<dbReference type="SUPFAM" id="SSF55874">
    <property type="entry name" value="ATPase domain of HSP90 chaperone/DNA topoisomerase II/histidine kinase"/>
    <property type="match status" value="1"/>
</dbReference>
<dbReference type="EMBL" id="SLZZ01000014">
    <property type="protein sequence ID" value="TCS77873.1"/>
    <property type="molecule type" value="Genomic_DNA"/>
</dbReference>
<dbReference type="PRINTS" id="PR00344">
    <property type="entry name" value="BCTRLSENSOR"/>
</dbReference>
<dbReference type="InterPro" id="IPR036097">
    <property type="entry name" value="HisK_dim/P_sf"/>
</dbReference>
<evidence type="ECO:0000256" key="3">
    <source>
        <dbReference type="ARBA" id="ARBA00012438"/>
    </source>
</evidence>
<evidence type="ECO:0000256" key="5">
    <source>
        <dbReference type="ARBA" id="ARBA00022679"/>
    </source>
</evidence>
<dbReference type="SMART" id="SM00388">
    <property type="entry name" value="HisKA"/>
    <property type="match status" value="1"/>
</dbReference>
<feature type="domain" description="Histidine kinase" evidence="8">
    <location>
        <begin position="118"/>
        <end position="329"/>
    </location>
</feature>
<dbReference type="Gene3D" id="1.10.287.130">
    <property type="match status" value="1"/>
</dbReference>
<dbReference type="InterPro" id="IPR003594">
    <property type="entry name" value="HATPase_dom"/>
</dbReference>
<dbReference type="PANTHER" id="PTHR45453">
    <property type="entry name" value="PHOSPHATE REGULON SENSOR PROTEIN PHOR"/>
    <property type="match status" value="1"/>
</dbReference>
<reference evidence="9 10" key="1">
    <citation type="submission" date="2019-03" db="EMBL/GenBank/DDBJ databases">
        <title>Genomic Encyclopedia of Type Strains, Phase IV (KMG-IV): sequencing the most valuable type-strain genomes for metagenomic binning, comparative biology and taxonomic classification.</title>
        <authorList>
            <person name="Goeker M."/>
        </authorList>
    </citation>
    <scope>NUCLEOTIDE SEQUENCE [LARGE SCALE GENOMIC DNA]</scope>
    <source>
        <strain evidence="9 10">DSM 29489</strain>
    </source>
</reference>
<dbReference type="CDD" id="cd00082">
    <property type="entry name" value="HisKA"/>
    <property type="match status" value="1"/>
</dbReference>
<evidence type="ECO:0000256" key="7">
    <source>
        <dbReference type="ARBA" id="ARBA00023012"/>
    </source>
</evidence>
<dbReference type="GO" id="GO:0005886">
    <property type="term" value="C:plasma membrane"/>
    <property type="evidence" value="ECO:0007669"/>
    <property type="project" value="TreeGrafter"/>
</dbReference>
<dbReference type="AlphaFoldDB" id="A0A4R3K525"/>
<dbReference type="Pfam" id="PF00512">
    <property type="entry name" value="HisKA"/>
    <property type="match status" value="1"/>
</dbReference>